<keyword evidence="1" id="KW-0863">Zinc-finger</keyword>
<gene>
    <name evidence="2" type="ORF">Adt_10665</name>
</gene>
<dbReference type="PANTHER" id="PTHR31669:SF251">
    <property type="entry name" value="PROTEIN FAR1-RELATED SEQUENCE"/>
    <property type="match status" value="1"/>
</dbReference>
<comment type="similarity">
    <text evidence="1">Belongs to the FHY3/FAR1 family.</text>
</comment>
<dbReference type="GO" id="GO:0006355">
    <property type="term" value="P:regulation of DNA-templated transcription"/>
    <property type="evidence" value="ECO:0007669"/>
    <property type="project" value="UniProtKB-UniRule"/>
</dbReference>
<proteinExistence type="inferred from homology"/>
<organism evidence="2 3">
    <name type="scientific">Abeliophyllum distichum</name>
    <dbReference type="NCBI Taxonomy" id="126358"/>
    <lineage>
        <taxon>Eukaryota</taxon>
        <taxon>Viridiplantae</taxon>
        <taxon>Streptophyta</taxon>
        <taxon>Embryophyta</taxon>
        <taxon>Tracheophyta</taxon>
        <taxon>Spermatophyta</taxon>
        <taxon>Magnoliopsida</taxon>
        <taxon>eudicotyledons</taxon>
        <taxon>Gunneridae</taxon>
        <taxon>Pentapetalae</taxon>
        <taxon>asterids</taxon>
        <taxon>lamiids</taxon>
        <taxon>Lamiales</taxon>
        <taxon>Oleaceae</taxon>
        <taxon>Forsythieae</taxon>
        <taxon>Abeliophyllum</taxon>
    </lineage>
</organism>
<keyword evidence="1" id="KW-0479">Metal-binding</keyword>
<accession>A0ABD1UKN0</accession>
<evidence type="ECO:0000313" key="2">
    <source>
        <dbReference type="EMBL" id="KAL2525611.1"/>
    </source>
</evidence>
<evidence type="ECO:0000313" key="3">
    <source>
        <dbReference type="Proteomes" id="UP001604336"/>
    </source>
</evidence>
<dbReference type="InterPro" id="IPR031052">
    <property type="entry name" value="FHY3/FAR1"/>
</dbReference>
<reference evidence="3" key="1">
    <citation type="submission" date="2024-07" db="EMBL/GenBank/DDBJ databases">
        <title>Two chromosome-level genome assemblies of Korean endemic species Abeliophyllum distichum and Forsythia ovata (Oleaceae).</title>
        <authorList>
            <person name="Jang H."/>
        </authorList>
    </citation>
    <scope>NUCLEOTIDE SEQUENCE [LARGE SCALE GENOMIC DNA]</scope>
</reference>
<comment type="function">
    <text evidence="1">Putative transcription activator involved in regulating light control of development.</text>
</comment>
<protein>
    <recommendedName>
        <fullName evidence="1">Protein FAR1-RELATED SEQUENCE</fullName>
    </recommendedName>
</protein>
<comment type="caution">
    <text evidence="2">The sequence shown here is derived from an EMBL/GenBank/DDBJ whole genome shotgun (WGS) entry which is preliminary data.</text>
</comment>
<keyword evidence="1" id="KW-0862">Zinc</keyword>
<name>A0ABD1UKN0_9LAMI</name>
<sequence length="158" mass="18259">MNLFVVDDEYLEDDEIEIENSPCLNDDSVEKSNELVPEVGMKFKELDEVFEFYKNYASCVGFPVRKRNSRKFGMEKQFQEAYTISKFKEFQEEFSGMVYCRIIAVDEGPLGNSYQVLESIIFDDGMKKNTVLFYKDNVKLCVAVTCLNFGGYFANIVS</sequence>
<dbReference type="GO" id="GO:0008270">
    <property type="term" value="F:zinc ion binding"/>
    <property type="evidence" value="ECO:0007669"/>
    <property type="project" value="UniProtKB-UniRule"/>
</dbReference>
<dbReference type="EMBL" id="JBFOLK010000003">
    <property type="protein sequence ID" value="KAL2525611.1"/>
    <property type="molecule type" value="Genomic_DNA"/>
</dbReference>
<dbReference type="PANTHER" id="PTHR31669">
    <property type="entry name" value="PROTEIN FAR1-RELATED SEQUENCE 10-RELATED"/>
    <property type="match status" value="1"/>
</dbReference>
<dbReference type="AlphaFoldDB" id="A0ABD1UKN0"/>
<evidence type="ECO:0000256" key="1">
    <source>
        <dbReference type="RuleBase" id="RU367018"/>
    </source>
</evidence>
<keyword evidence="1" id="KW-0539">Nucleus</keyword>
<keyword evidence="3" id="KW-1185">Reference proteome</keyword>
<comment type="subcellular location">
    <subcellularLocation>
        <location evidence="1">Nucleus</location>
    </subcellularLocation>
</comment>
<dbReference type="Proteomes" id="UP001604336">
    <property type="component" value="Unassembled WGS sequence"/>
</dbReference>
<dbReference type="GO" id="GO:0005634">
    <property type="term" value="C:nucleus"/>
    <property type="evidence" value="ECO:0007669"/>
    <property type="project" value="UniProtKB-SubCell"/>
</dbReference>